<keyword evidence="2" id="KW-1185">Reference proteome</keyword>
<dbReference type="Proteomes" id="UP000678499">
    <property type="component" value="Unassembled WGS sequence"/>
</dbReference>
<name>A0A7R9BUR8_9CRUS</name>
<dbReference type="AlphaFoldDB" id="A0A7R9BUR8"/>
<evidence type="ECO:0000313" key="2">
    <source>
        <dbReference type="Proteomes" id="UP000678499"/>
    </source>
</evidence>
<sequence>MHLPVAARDPSALSDYADIAVRLRERLEERYRDDIEPGPGTKDSRHLGTDFDFVLIDGTFVYGTMKTARLSVDR</sequence>
<evidence type="ECO:0000313" key="1">
    <source>
        <dbReference type="EMBL" id="CAD7280355.1"/>
    </source>
</evidence>
<gene>
    <name evidence="1" type="ORF">NMOB1V02_LOCUS8015</name>
</gene>
<accession>A0A7R9BUR8</accession>
<dbReference type="EMBL" id="OA884154">
    <property type="protein sequence ID" value="CAD7280355.1"/>
    <property type="molecule type" value="Genomic_DNA"/>
</dbReference>
<protein>
    <submittedName>
        <fullName evidence="1">Uncharacterized protein</fullName>
    </submittedName>
</protein>
<proteinExistence type="predicted"/>
<reference evidence="1" key="1">
    <citation type="submission" date="2020-11" db="EMBL/GenBank/DDBJ databases">
        <authorList>
            <person name="Tran Van P."/>
        </authorList>
    </citation>
    <scope>NUCLEOTIDE SEQUENCE</scope>
</reference>
<dbReference type="EMBL" id="CAJPEX010002117">
    <property type="protein sequence ID" value="CAG0920507.1"/>
    <property type="molecule type" value="Genomic_DNA"/>
</dbReference>
<organism evidence="1">
    <name type="scientific">Notodromas monacha</name>
    <dbReference type="NCBI Taxonomy" id="399045"/>
    <lineage>
        <taxon>Eukaryota</taxon>
        <taxon>Metazoa</taxon>
        <taxon>Ecdysozoa</taxon>
        <taxon>Arthropoda</taxon>
        <taxon>Crustacea</taxon>
        <taxon>Oligostraca</taxon>
        <taxon>Ostracoda</taxon>
        <taxon>Podocopa</taxon>
        <taxon>Podocopida</taxon>
        <taxon>Cypridocopina</taxon>
        <taxon>Cypridoidea</taxon>
        <taxon>Cyprididae</taxon>
        <taxon>Notodromas</taxon>
    </lineage>
</organism>